<dbReference type="EC" id="3.4.-.-" evidence="14"/>
<feature type="transmembrane region" description="Helical" evidence="15">
    <location>
        <begin position="604"/>
        <end position="625"/>
    </location>
</feature>
<dbReference type="Proteomes" id="UP001220961">
    <property type="component" value="Chromosome 7"/>
</dbReference>
<dbReference type="AlphaFoldDB" id="A0AAF0E8B9"/>
<dbReference type="InterPro" id="IPR045175">
    <property type="entry name" value="M28_fam"/>
</dbReference>
<sequence length="887" mass="97202">MTEPSEYDRQREARSEPLAYTRTHKPHVRELVGLLLVGVTLACITAGLHYRLPAPMAVTRPAAPRPAAPASAAWYESFFGHKLDAQRAQAYEPAQPLDEVLPYEGPLSAYFSEANAMLTIQHLAEDIGYRVVGTQAHIDAEQWLLDILRRFEGVHATGPDYQTHVEIFYQQGDGAHRFDILGHPVWKRYYGMSNVIVRISDGTNASRTDSLLLNAHLDSTLPSPGAADDGAGVAIMLEVLRVLTMPGAPRVRHGVLLLFNNGEESLQDASHLYMTQHAPTKDTVRAVVNLEACGVSGPTLLFQATDARLIEAYARVPHPFGTVLASDVFSSGVIMSDTDFRQFVEYGHGLPGLDMAIVGSSYLYHTRRDIPAYMERGVVQHFGENVLSLVESLALDPASPLPAIRPWPYSFKPILPVYFSVFGQWFVHIPAKLFKNMITALAVALNFFLSAINSSERRVAFMSTSMLSSIALVLSYVAAMAAANAVAAALRVLGTPLAWFGHEAYAALLFGPPVLAALIGVQLALHHCVEATRRPYLEYTAFTGAAVIYTLGMLLMNYFRLGSAYMMMLAMLAFFVPVVVNDLGLKGLGRIATDAFAPDQRVHYATYLLGIVPMMTLGYEGLIAFLDLIVPLMGRMGTDVPVDHVIASLVAVLVTLNSGVLIPLCHRYGLRSMRSSIGALLALSMAMLAFFALPAVPTFDDRHPRRLLVHHVENVTSGEWHVAYTTLDSAARDVALDARLRDVLLQGEANSTLSWDHAPQVGPDMDVLFPLTHFLKPTRLTLPPSTERAAAARDSARWRDVRLSCEELSAANGTREVRMRLAHPGLAWSTLSFDANVLSWDFPATPPTGLQRHHLKDVSRLGHDVFEVRLTMRVPSLPSAALADTLA</sequence>
<feature type="transmembrane region" description="Helical" evidence="15">
    <location>
        <begin position="537"/>
        <end position="559"/>
    </location>
</feature>
<evidence type="ECO:0000256" key="4">
    <source>
        <dbReference type="ARBA" id="ARBA00022670"/>
    </source>
</evidence>
<dbReference type="Pfam" id="PF04389">
    <property type="entry name" value="Peptidase_M28"/>
    <property type="match status" value="1"/>
</dbReference>
<dbReference type="GO" id="GO:0008235">
    <property type="term" value="F:metalloexopeptidase activity"/>
    <property type="evidence" value="ECO:0007669"/>
    <property type="project" value="InterPro"/>
</dbReference>
<keyword evidence="12 15" id="KW-0472">Membrane</keyword>
<evidence type="ECO:0000256" key="9">
    <source>
        <dbReference type="ARBA" id="ARBA00022833"/>
    </source>
</evidence>
<dbReference type="PANTHER" id="PTHR12147">
    <property type="entry name" value="METALLOPEPTIDASE M28 FAMILY MEMBER"/>
    <property type="match status" value="1"/>
</dbReference>
<evidence type="ECO:0000256" key="13">
    <source>
        <dbReference type="ARBA" id="ARBA00023180"/>
    </source>
</evidence>
<evidence type="ECO:0000256" key="14">
    <source>
        <dbReference type="RuleBase" id="RU361240"/>
    </source>
</evidence>
<feature type="transmembrane region" description="Helical" evidence="15">
    <location>
        <begin position="433"/>
        <end position="452"/>
    </location>
</feature>
<dbReference type="InterPro" id="IPR048024">
    <property type="entry name" value="Fxna-like_M28_dom"/>
</dbReference>
<evidence type="ECO:0000259" key="17">
    <source>
        <dbReference type="Pfam" id="PF22249"/>
    </source>
</evidence>
<comment type="cofactor">
    <cofactor evidence="1">
        <name>Zn(2+)</name>
        <dbReference type="ChEBI" id="CHEBI:29105"/>
    </cofactor>
</comment>
<evidence type="ECO:0000256" key="15">
    <source>
        <dbReference type="SAM" id="Phobius"/>
    </source>
</evidence>
<protein>
    <recommendedName>
        <fullName evidence="14">Peptide hydrolase</fullName>
        <ecNumber evidence="14">3.4.-.-</ecNumber>
    </recommendedName>
</protein>
<name>A0AAF0E8B9_9BASI</name>
<feature type="transmembrane region" description="Helical" evidence="15">
    <location>
        <begin position="645"/>
        <end position="665"/>
    </location>
</feature>
<dbReference type="InterPro" id="IPR007484">
    <property type="entry name" value="Peptidase_M28"/>
</dbReference>
<keyword evidence="11" id="KW-0482">Metalloprotease</keyword>
<evidence type="ECO:0000259" key="16">
    <source>
        <dbReference type="Pfam" id="PF04389"/>
    </source>
</evidence>
<feature type="transmembrane region" description="Helical" evidence="15">
    <location>
        <begin position="31"/>
        <end position="50"/>
    </location>
</feature>
<feature type="transmembrane region" description="Helical" evidence="15">
    <location>
        <begin position="677"/>
        <end position="696"/>
    </location>
</feature>
<feature type="transmembrane region" description="Helical" evidence="15">
    <location>
        <begin position="565"/>
        <end position="583"/>
    </location>
</feature>
<evidence type="ECO:0000256" key="7">
    <source>
        <dbReference type="ARBA" id="ARBA00022801"/>
    </source>
</evidence>
<keyword evidence="7 14" id="KW-0378">Hydrolase</keyword>
<accession>A0AAF0E8B9</accession>
<gene>
    <name evidence="18" type="ORF">MCAP1_003253</name>
</gene>
<keyword evidence="5 15" id="KW-0812">Transmembrane</keyword>
<dbReference type="Gene3D" id="3.40.630.10">
    <property type="entry name" value="Zn peptidases"/>
    <property type="match status" value="1"/>
</dbReference>
<dbReference type="FunFam" id="3.40.630.10:FF:000008">
    <property type="entry name" value="Endoplasmic reticulum metallopeptidase 1"/>
    <property type="match status" value="1"/>
</dbReference>
<dbReference type="GO" id="GO:0006508">
    <property type="term" value="P:proteolysis"/>
    <property type="evidence" value="ECO:0007669"/>
    <property type="project" value="UniProtKB-KW"/>
</dbReference>
<keyword evidence="9 14" id="KW-0862">Zinc</keyword>
<evidence type="ECO:0000256" key="2">
    <source>
        <dbReference type="ARBA" id="ARBA00004477"/>
    </source>
</evidence>
<evidence type="ECO:0000256" key="11">
    <source>
        <dbReference type="ARBA" id="ARBA00023049"/>
    </source>
</evidence>
<reference evidence="18" key="1">
    <citation type="submission" date="2023-03" db="EMBL/GenBank/DDBJ databases">
        <title>Mating type loci evolution in Malassezia.</title>
        <authorList>
            <person name="Coelho M.A."/>
        </authorList>
    </citation>
    <scope>NUCLEOTIDE SEQUENCE</scope>
    <source>
        <strain evidence="18">CBS 10434</strain>
    </source>
</reference>
<keyword evidence="4 14" id="KW-0645">Protease</keyword>
<keyword evidence="8" id="KW-0256">Endoplasmic reticulum</keyword>
<keyword evidence="6 14" id="KW-0479">Metal-binding</keyword>
<keyword evidence="10 15" id="KW-1133">Transmembrane helix</keyword>
<dbReference type="GO" id="GO:0046872">
    <property type="term" value="F:metal ion binding"/>
    <property type="evidence" value="ECO:0007669"/>
    <property type="project" value="UniProtKB-KW"/>
</dbReference>
<feature type="domain" description="Peptidase M28" evidence="16">
    <location>
        <begin position="194"/>
        <end position="389"/>
    </location>
</feature>
<dbReference type="EMBL" id="CP119914">
    <property type="protein sequence ID" value="WFD20998.1"/>
    <property type="molecule type" value="Genomic_DNA"/>
</dbReference>
<dbReference type="CDD" id="cd03875">
    <property type="entry name" value="M28_Fxna_like"/>
    <property type="match status" value="1"/>
</dbReference>
<feature type="transmembrane region" description="Helical" evidence="15">
    <location>
        <begin position="473"/>
        <end position="493"/>
    </location>
</feature>
<comment type="similarity">
    <text evidence="3 14">Belongs to the peptidase M28 family.</text>
</comment>
<evidence type="ECO:0000256" key="6">
    <source>
        <dbReference type="ARBA" id="ARBA00022723"/>
    </source>
</evidence>
<evidence type="ECO:0000256" key="5">
    <source>
        <dbReference type="ARBA" id="ARBA00022692"/>
    </source>
</evidence>
<evidence type="ECO:0000256" key="3">
    <source>
        <dbReference type="ARBA" id="ARBA00010918"/>
    </source>
</evidence>
<proteinExistence type="inferred from homology"/>
<keyword evidence="19" id="KW-1185">Reference proteome</keyword>
<evidence type="ECO:0000313" key="19">
    <source>
        <dbReference type="Proteomes" id="UP001220961"/>
    </source>
</evidence>
<evidence type="ECO:0000313" key="18">
    <source>
        <dbReference type="EMBL" id="WFD20998.1"/>
    </source>
</evidence>
<evidence type="ECO:0000256" key="1">
    <source>
        <dbReference type="ARBA" id="ARBA00001947"/>
    </source>
</evidence>
<dbReference type="Pfam" id="PF22249">
    <property type="entry name" value="ERMP1-TM"/>
    <property type="match status" value="1"/>
</dbReference>
<evidence type="ECO:0000256" key="10">
    <source>
        <dbReference type="ARBA" id="ARBA00022989"/>
    </source>
</evidence>
<dbReference type="GO" id="GO:0005789">
    <property type="term" value="C:endoplasmic reticulum membrane"/>
    <property type="evidence" value="ECO:0007669"/>
    <property type="project" value="UniProtKB-SubCell"/>
</dbReference>
<comment type="subcellular location">
    <subcellularLocation>
        <location evidence="2">Endoplasmic reticulum membrane</location>
        <topology evidence="2">Multi-pass membrane protein</topology>
    </subcellularLocation>
</comment>
<dbReference type="PANTHER" id="PTHR12147:SF22">
    <property type="entry name" value="ENDOPLASMIC RETICULUM METALLOPEPTIDASE 1"/>
    <property type="match status" value="1"/>
</dbReference>
<feature type="transmembrane region" description="Helical" evidence="15">
    <location>
        <begin position="505"/>
        <end position="525"/>
    </location>
</feature>
<keyword evidence="13" id="KW-0325">Glycoprotein</keyword>
<dbReference type="InterPro" id="IPR053974">
    <property type="entry name" value="ERMP1_1-A_TM"/>
</dbReference>
<evidence type="ECO:0000256" key="12">
    <source>
        <dbReference type="ARBA" id="ARBA00023136"/>
    </source>
</evidence>
<evidence type="ECO:0000256" key="8">
    <source>
        <dbReference type="ARBA" id="ARBA00022824"/>
    </source>
</evidence>
<dbReference type="SUPFAM" id="SSF53187">
    <property type="entry name" value="Zn-dependent exopeptidases"/>
    <property type="match status" value="1"/>
</dbReference>
<feature type="domain" description="Endoplasmic reticulum metallopeptidase 1/1-A TM" evidence="17">
    <location>
        <begin position="467"/>
        <end position="688"/>
    </location>
</feature>
<organism evidence="18 19">
    <name type="scientific">Malassezia caprae</name>
    <dbReference type="NCBI Taxonomy" id="1381934"/>
    <lineage>
        <taxon>Eukaryota</taxon>
        <taxon>Fungi</taxon>
        <taxon>Dikarya</taxon>
        <taxon>Basidiomycota</taxon>
        <taxon>Ustilaginomycotina</taxon>
        <taxon>Malasseziomycetes</taxon>
        <taxon>Malasseziales</taxon>
        <taxon>Malasseziaceae</taxon>
        <taxon>Malassezia</taxon>
    </lineage>
</organism>